<evidence type="ECO:0000313" key="10">
    <source>
        <dbReference type="EMBL" id="WOL15315.1"/>
    </source>
</evidence>
<dbReference type="PROSITE" id="PS00686">
    <property type="entry name" value="NFYA_HAP2_1"/>
    <property type="match status" value="1"/>
</dbReference>
<reference evidence="10 11" key="1">
    <citation type="submission" date="2023-10" db="EMBL/GenBank/DDBJ databases">
        <title>Chromosome-scale genome assembly provides insights into flower coloration mechanisms of Canna indica.</title>
        <authorList>
            <person name="Li C."/>
        </authorList>
    </citation>
    <scope>NUCLEOTIDE SEQUENCE [LARGE SCALE GENOMIC DNA]</scope>
    <source>
        <tissue evidence="10">Flower</tissue>
    </source>
</reference>
<evidence type="ECO:0000256" key="6">
    <source>
        <dbReference type="ARBA" id="ARBA00023242"/>
    </source>
</evidence>
<dbReference type="GO" id="GO:0003677">
    <property type="term" value="F:DNA binding"/>
    <property type="evidence" value="ECO:0007669"/>
    <property type="project" value="UniProtKB-KW"/>
</dbReference>
<comment type="subcellular location">
    <subcellularLocation>
        <location evidence="1 8">Nucleus</location>
    </subcellularLocation>
</comment>
<comment type="subunit">
    <text evidence="7">Heterotrimeric transcription factor composed of three components, NF-YA, NF-YB and NF-YC. NF-YB and NF-YC must interact and dimerize for NF-YA association and DNA binding.</text>
</comment>
<protein>
    <recommendedName>
        <fullName evidence="8">Nuclear transcription factor Y subunit</fullName>
    </recommendedName>
</protein>
<evidence type="ECO:0000256" key="4">
    <source>
        <dbReference type="ARBA" id="ARBA00023159"/>
    </source>
</evidence>
<gene>
    <name evidence="10" type="ORF">Cni_G24096</name>
</gene>
<evidence type="ECO:0000256" key="3">
    <source>
        <dbReference type="ARBA" id="ARBA00023125"/>
    </source>
</evidence>
<dbReference type="Gene3D" id="6.10.250.2430">
    <property type="match status" value="1"/>
</dbReference>
<keyword evidence="3 8" id="KW-0238">DNA-binding</keyword>
<accession>A0AAQ3QP72</accession>
<evidence type="ECO:0000256" key="8">
    <source>
        <dbReference type="RuleBase" id="RU367155"/>
    </source>
</evidence>
<proteinExistence type="inferred from homology"/>
<dbReference type="PROSITE" id="PS51152">
    <property type="entry name" value="NFYA_HAP2_2"/>
    <property type="match status" value="1"/>
</dbReference>
<evidence type="ECO:0000256" key="7">
    <source>
        <dbReference type="ARBA" id="ARBA00025911"/>
    </source>
</evidence>
<dbReference type="GO" id="GO:0016602">
    <property type="term" value="C:CCAAT-binding factor complex"/>
    <property type="evidence" value="ECO:0007669"/>
    <property type="project" value="InterPro"/>
</dbReference>
<evidence type="ECO:0000256" key="5">
    <source>
        <dbReference type="ARBA" id="ARBA00023163"/>
    </source>
</evidence>
<keyword evidence="6 8" id="KW-0539">Nucleus</keyword>
<dbReference type="Pfam" id="PF02045">
    <property type="entry name" value="CBFB_NFYA"/>
    <property type="match status" value="1"/>
</dbReference>
<keyword evidence="11" id="KW-1185">Reference proteome</keyword>
<dbReference type="Proteomes" id="UP001327560">
    <property type="component" value="Chromosome 7"/>
</dbReference>
<feature type="compositionally biased region" description="Polar residues" evidence="9">
    <location>
        <begin position="220"/>
        <end position="237"/>
    </location>
</feature>
<keyword evidence="5 8" id="KW-0804">Transcription</keyword>
<dbReference type="PANTHER" id="PTHR12632">
    <property type="entry name" value="TRANSCRIPTION FACTOR NF-Y ALPHA-RELATED"/>
    <property type="match status" value="1"/>
</dbReference>
<feature type="region of interest" description="Disordered" evidence="9">
    <location>
        <begin position="216"/>
        <end position="280"/>
    </location>
</feature>
<feature type="compositionally biased region" description="Low complexity" evidence="9">
    <location>
        <begin position="263"/>
        <end position="278"/>
    </location>
</feature>
<dbReference type="InterPro" id="IPR018362">
    <property type="entry name" value="CCAAT-binding_factor_CS"/>
</dbReference>
<name>A0AAQ3QP72_9LILI</name>
<evidence type="ECO:0000313" key="11">
    <source>
        <dbReference type="Proteomes" id="UP001327560"/>
    </source>
</evidence>
<keyword evidence="4" id="KW-0010">Activator</keyword>
<evidence type="ECO:0000256" key="1">
    <source>
        <dbReference type="ARBA" id="ARBA00004123"/>
    </source>
</evidence>
<dbReference type="GO" id="GO:0003700">
    <property type="term" value="F:DNA-binding transcription factor activity"/>
    <property type="evidence" value="ECO:0007669"/>
    <property type="project" value="UniProtKB-UniRule"/>
</dbReference>
<evidence type="ECO:0000256" key="2">
    <source>
        <dbReference type="ARBA" id="ARBA00023015"/>
    </source>
</evidence>
<comment type="similarity">
    <text evidence="8">Belongs to the NFYA/HAP2 subunit family.</text>
</comment>
<comment type="function">
    <text evidence="8">Component of the sequence-specific heterotrimeric transcription factor (NF-Y) which specifically recognizes a 5'-CCAAT-3' box motif found in the promoters of its target genes.</text>
</comment>
<dbReference type="SMART" id="SM00521">
    <property type="entry name" value="CBF"/>
    <property type="match status" value="1"/>
</dbReference>
<keyword evidence="2 8" id="KW-0805">Transcription regulation</keyword>
<evidence type="ECO:0000256" key="9">
    <source>
        <dbReference type="SAM" id="MobiDB-lite"/>
    </source>
</evidence>
<dbReference type="AlphaFoldDB" id="A0AAQ3QP72"/>
<dbReference type="InterPro" id="IPR001289">
    <property type="entry name" value="NFYA"/>
</dbReference>
<sequence>MQTATFSKNHGACQFSVPQPPQATLFSWWVGSQPLYEETFSQLRSVTQDKSIEGDELRVASRPARHAVDTRLGTWLSVQEKESNCVPGFSIFPDSKDLGKELKTQQPSATISPQSILPEYPACFELGFGQSMVCSNYSLIDQSYGLYAACGTQPMQNGRMLLPMNMDADGPMYVNAKQFHGILRRRQARAKAERENKTIGARKPYLHESRHRLAMRRSRGSSGRFLNTKNEGSGSSTDKIKIDGMPARVATPPSSEVLHSADSGNLNSTSGGSSFSGSEVTSIHNHGDTNHIHMLKHIHPSVHQF</sequence>
<dbReference type="EMBL" id="CP136896">
    <property type="protein sequence ID" value="WOL15315.1"/>
    <property type="molecule type" value="Genomic_DNA"/>
</dbReference>
<dbReference type="PRINTS" id="PR00616">
    <property type="entry name" value="CCAATSUBUNTB"/>
</dbReference>
<organism evidence="10 11">
    <name type="scientific">Canna indica</name>
    <name type="common">Indian-shot</name>
    <dbReference type="NCBI Taxonomy" id="4628"/>
    <lineage>
        <taxon>Eukaryota</taxon>
        <taxon>Viridiplantae</taxon>
        <taxon>Streptophyta</taxon>
        <taxon>Embryophyta</taxon>
        <taxon>Tracheophyta</taxon>
        <taxon>Spermatophyta</taxon>
        <taxon>Magnoliopsida</taxon>
        <taxon>Liliopsida</taxon>
        <taxon>Zingiberales</taxon>
        <taxon>Cannaceae</taxon>
        <taxon>Canna</taxon>
    </lineage>
</organism>